<accession>A0ABN9SBC7</accession>
<evidence type="ECO:0000256" key="1">
    <source>
        <dbReference type="SAM" id="MobiDB-lite"/>
    </source>
</evidence>
<dbReference type="Proteomes" id="UP001189429">
    <property type="component" value="Unassembled WGS sequence"/>
</dbReference>
<dbReference type="EMBL" id="CAUYUJ010010236">
    <property type="protein sequence ID" value="CAK0828899.1"/>
    <property type="molecule type" value="Genomic_DNA"/>
</dbReference>
<protein>
    <submittedName>
        <fullName evidence="2">Uncharacterized protein</fullName>
    </submittedName>
</protein>
<organism evidence="2 3">
    <name type="scientific">Prorocentrum cordatum</name>
    <dbReference type="NCBI Taxonomy" id="2364126"/>
    <lineage>
        <taxon>Eukaryota</taxon>
        <taxon>Sar</taxon>
        <taxon>Alveolata</taxon>
        <taxon>Dinophyceae</taxon>
        <taxon>Prorocentrales</taxon>
        <taxon>Prorocentraceae</taxon>
        <taxon>Prorocentrum</taxon>
    </lineage>
</organism>
<gene>
    <name evidence="2" type="ORF">PCOR1329_LOCUS27995</name>
</gene>
<evidence type="ECO:0000313" key="3">
    <source>
        <dbReference type="Proteomes" id="UP001189429"/>
    </source>
</evidence>
<feature type="non-terminal residue" evidence="2">
    <location>
        <position position="77"/>
    </location>
</feature>
<sequence>LRGVLRHEVLLGGGHAVLREGQVLGPVPAGLHRAERRRPGVDVQGARGGVPGAGVEHLAGGAARRQGGQVGGGHLLG</sequence>
<feature type="compositionally biased region" description="Gly residues" evidence="1">
    <location>
        <begin position="68"/>
        <end position="77"/>
    </location>
</feature>
<proteinExistence type="predicted"/>
<reference evidence="2" key="1">
    <citation type="submission" date="2023-10" db="EMBL/GenBank/DDBJ databases">
        <authorList>
            <person name="Chen Y."/>
            <person name="Shah S."/>
            <person name="Dougan E. K."/>
            <person name="Thang M."/>
            <person name="Chan C."/>
        </authorList>
    </citation>
    <scope>NUCLEOTIDE SEQUENCE [LARGE SCALE GENOMIC DNA]</scope>
</reference>
<feature type="non-terminal residue" evidence="2">
    <location>
        <position position="1"/>
    </location>
</feature>
<comment type="caution">
    <text evidence="2">The sequence shown here is derived from an EMBL/GenBank/DDBJ whole genome shotgun (WGS) entry which is preliminary data.</text>
</comment>
<feature type="region of interest" description="Disordered" evidence="1">
    <location>
        <begin position="41"/>
        <end position="77"/>
    </location>
</feature>
<feature type="compositionally biased region" description="Low complexity" evidence="1">
    <location>
        <begin position="57"/>
        <end position="67"/>
    </location>
</feature>
<name>A0ABN9SBC7_9DINO</name>
<keyword evidence="3" id="KW-1185">Reference proteome</keyword>
<evidence type="ECO:0000313" key="2">
    <source>
        <dbReference type="EMBL" id="CAK0828899.1"/>
    </source>
</evidence>